<evidence type="ECO:0000313" key="3">
    <source>
        <dbReference type="EMBL" id="EJT47402.1"/>
    </source>
</evidence>
<dbReference type="KEGG" id="tasa:A1Q1_03803"/>
<dbReference type="RefSeq" id="XP_014178608.1">
    <property type="nucleotide sequence ID" value="XM_014323133.1"/>
</dbReference>
<feature type="compositionally biased region" description="Polar residues" evidence="2">
    <location>
        <begin position="270"/>
        <end position="287"/>
    </location>
</feature>
<evidence type="ECO:0000256" key="1">
    <source>
        <dbReference type="SAM" id="Coils"/>
    </source>
</evidence>
<feature type="region of interest" description="Disordered" evidence="2">
    <location>
        <begin position="218"/>
        <end position="376"/>
    </location>
</feature>
<evidence type="ECO:0000313" key="4">
    <source>
        <dbReference type="Proteomes" id="UP000002748"/>
    </source>
</evidence>
<name>J6EX44_TRIAS</name>
<feature type="compositionally biased region" description="Basic and acidic residues" evidence="2">
    <location>
        <begin position="112"/>
        <end position="131"/>
    </location>
</feature>
<feature type="compositionally biased region" description="Basic and acidic residues" evidence="2">
    <location>
        <begin position="321"/>
        <end position="333"/>
    </location>
</feature>
<sequence>MGDCPWLNRPLHPSYDSRKARRVEAWTHDIERSDTPPESVVSLPQASLISDATFTTFGAGDRRPMPEGHWPEWFEGPHLGSWDAERDGLGTAPRNGEEVGGRRRSEGSGGRRWTENRRRVKVEQGDLRCDKTLPSLPPPTHSQRTVTQPLPTPELTIAGTQTTSRPSFIRTQSQPLSQPQSQPMGDRLAPPQLGPWRHSDTQVKEVVYLKPTRNSLALRPASFVMQPNPPLDSQPKSPERTSLKPLEQKPLSLRTGSQNVKPKEAKPKSLRTSSQRPTSLKPSSIQTVPIMEKRKPISLRSEDLVAIPGSRPSRPKPTRALRPDPIPKSERKARPSSMFLHNSDPFADSSSPPEPPTATVSARPARKTRAGAPRVLDEEETKLEHISKLMAELEVESSSDEEEIRRLFDEFRRVRRERRGVQPA</sequence>
<keyword evidence="1" id="KW-0175">Coiled coil</keyword>
<dbReference type="EMBL" id="ALBS01000252">
    <property type="protein sequence ID" value="EJT47402.1"/>
    <property type="molecule type" value="Genomic_DNA"/>
</dbReference>
<comment type="caution">
    <text evidence="3">The sequence shown here is derived from an EMBL/GenBank/DDBJ whole genome shotgun (WGS) entry which is preliminary data.</text>
</comment>
<protein>
    <submittedName>
        <fullName evidence="3">Uncharacterized protein</fullName>
    </submittedName>
</protein>
<dbReference type="GeneID" id="25987316"/>
<feature type="compositionally biased region" description="Basic and acidic residues" evidence="2">
    <location>
        <begin position="291"/>
        <end position="303"/>
    </location>
</feature>
<feature type="compositionally biased region" description="Basic and acidic residues" evidence="2">
    <location>
        <begin position="60"/>
        <end position="72"/>
    </location>
</feature>
<gene>
    <name evidence="3" type="ORF">A1Q1_03803</name>
</gene>
<dbReference type="VEuPathDB" id="FungiDB:A1Q1_03803"/>
<feature type="compositionally biased region" description="Basic and acidic residues" evidence="2">
    <location>
        <begin position="95"/>
        <end position="106"/>
    </location>
</feature>
<organism evidence="3 4">
    <name type="scientific">Trichosporon asahii var. asahii (strain ATCC 90039 / CBS 2479 / JCM 2466 / KCTC 7840 / NBRC 103889/ NCYC 2677 / UAMH 7654)</name>
    <name type="common">Yeast</name>
    <dbReference type="NCBI Taxonomy" id="1186058"/>
    <lineage>
        <taxon>Eukaryota</taxon>
        <taxon>Fungi</taxon>
        <taxon>Dikarya</taxon>
        <taxon>Basidiomycota</taxon>
        <taxon>Agaricomycotina</taxon>
        <taxon>Tremellomycetes</taxon>
        <taxon>Trichosporonales</taxon>
        <taxon>Trichosporonaceae</taxon>
        <taxon>Trichosporon</taxon>
    </lineage>
</organism>
<accession>J6EX44</accession>
<dbReference type="HOGENOM" id="CLU_647564_0_0_1"/>
<feature type="compositionally biased region" description="Low complexity" evidence="2">
    <location>
        <begin position="172"/>
        <end position="183"/>
    </location>
</feature>
<feature type="compositionally biased region" description="Polar residues" evidence="2">
    <location>
        <begin position="158"/>
        <end position="171"/>
    </location>
</feature>
<proteinExistence type="predicted"/>
<feature type="coiled-coil region" evidence="1">
    <location>
        <begin position="376"/>
        <end position="410"/>
    </location>
</feature>
<dbReference type="Proteomes" id="UP000002748">
    <property type="component" value="Unassembled WGS sequence"/>
</dbReference>
<reference evidence="3 4" key="1">
    <citation type="journal article" date="2012" name="Eukaryot. Cell">
        <title>Draft genome sequence of CBS 2479, the standard type strain of Trichosporon asahii.</title>
        <authorList>
            <person name="Yang R.Y."/>
            <person name="Li H.T."/>
            <person name="Zhu H."/>
            <person name="Zhou G.P."/>
            <person name="Wang M."/>
            <person name="Wang L."/>
        </authorList>
    </citation>
    <scope>NUCLEOTIDE SEQUENCE [LARGE SCALE GENOMIC DNA]</scope>
    <source>
        <strain evidence="4">ATCC 90039 / CBS 2479 / JCM 2466 / KCTC 7840 / NCYC 2677 / UAMH 7654</strain>
    </source>
</reference>
<feature type="region of interest" description="Disordered" evidence="2">
    <location>
        <begin position="57"/>
        <end position="199"/>
    </location>
</feature>
<dbReference type="AlphaFoldDB" id="J6EX44"/>
<evidence type="ECO:0000256" key="2">
    <source>
        <dbReference type="SAM" id="MobiDB-lite"/>
    </source>
</evidence>